<keyword evidence="3" id="KW-1185">Reference proteome</keyword>
<accession>A0A1N7NH75</accession>
<reference evidence="3" key="1">
    <citation type="submission" date="2017-01" db="EMBL/GenBank/DDBJ databases">
        <authorList>
            <person name="Varghese N."/>
            <person name="Submissions S."/>
        </authorList>
    </citation>
    <scope>NUCLEOTIDE SEQUENCE [LARGE SCALE GENOMIC DNA]</scope>
    <source>
        <strain evidence="3">DSM 22306</strain>
    </source>
</reference>
<dbReference type="AlphaFoldDB" id="A0A1N7NH75"/>
<evidence type="ECO:0000313" key="2">
    <source>
        <dbReference type="EMBL" id="SIS97694.1"/>
    </source>
</evidence>
<feature type="transmembrane region" description="Helical" evidence="1">
    <location>
        <begin position="61"/>
        <end position="86"/>
    </location>
</feature>
<protein>
    <submittedName>
        <fullName evidence="2">Uncharacterized protein</fullName>
    </submittedName>
</protein>
<keyword evidence="1" id="KW-0472">Membrane</keyword>
<keyword evidence="1" id="KW-0812">Transmembrane</keyword>
<evidence type="ECO:0000256" key="1">
    <source>
        <dbReference type="SAM" id="Phobius"/>
    </source>
</evidence>
<proteinExistence type="predicted"/>
<evidence type="ECO:0000313" key="3">
    <source>
        <dbReference type="Proteomes" id="UP000185999"/>
    </source>
</evidence>
<feature type="transmembrane region" description="Helical" evidence="1">
    <location>
        <begin position="107"/>
        <end position="127"/>
    </location>
</feature>
<keyword evidence="1" id="KW-1133">Transmembrane helix</keyword>
<dbReference type="RefSeq" id="WP_054342180.1">
    <property type="nucleotide sequence ID" value="NZ_FTOE01000009.1"/>
</dbReference>
<feature type="transmembrane region" description="Helical" evidence="1">
    <location>
        <begin position="139"/>
        <end position="160"/>
    </location>
</feature>
<sequence>MKSRLISVFSWAVSLWACKVFLSSLPYKFSGHPDTQHIFSTIGTWMSATLSESLGDWFSQYGAYAVGSAELIVSIILLSPIVFFILKKLDIIDNVSERSLIHSVGGMLAASVMAGAVFFHLVTPLGVEVLHNGQSDHGSLFYAALSILVLGSMMAIVNFIHWRGINTASKNTL</sequence>
<dbReference type="Proteomes" id="UP000185999">
    <property type="component" value="Unassembled WGS sequence"/>
</dbReference>
<dbReference type="OrthoDB" id="9791120at2"/>
<organism evidence="2 3">
    <name type="scientific">Neptunomonas antarctica</name>
    <dbReference type="NCBI Taxonomy" id="619304"/>
    <lineage>
        <taxon>Bacteria</taxon>
        <taxon>Pseudomonadati</taxon>
        <taxon>Pseudomonadota</taxon>
        <taxon>Gammaproteobacteria</taxon>
        <taxon>Oceanospirillales</taxon>
        <taxon>Oceanospirillaceae</taxon>
        <taxon>Neptunomonas</taxon>
    </lineage>
</organism>
<name>A0A1N7NH75_9GAMM</name>
<gene>
    <name evidence="2" type="ORF">SAMN05421760_109133</name>
</gene>
<dbReference type="EMBL" id="FTOE01000009">
    <property type="protein sequence ID" value="SIS97694.1"/>
    <property type="molecule type" value="Genomic_DNA"/>
</dbReference>
<dbReference type="STRING" id="619304.SAMN05421760_109133"/>